<dbReference type="InterPro" id="IPR040561">
    <property type="entry name" value="LPD38"/>
</dbReference>
<feature type="domain" description="Large polyvalent protein associated" evidence="4">
    <location>
        <begin position="1200"/>
        <end position="1367"/>
    </location>
</feature>
<feature type="region of interest" description="Disordered" evidence="2">
    <location>
        <begin position="579"/>
        <end position="619"/>
    </location>
</feature>
<proteinExistence type="predicted"/>
<evidence type="ECO:0000256" key="1">
    <source>
        <dbReference type="SAM" id="Coils"/>
    </source>
</evidence>
<gene>
    <name evidence="5" type="ORF">MM415A00616_0011</name>
</gene>
<dbReference type="Pfam" id="PF18857">
    <property type="entry name" value="LPD38"/>
    <property type="match status" value="1"/>
</dbReference>
<evidence type="ECO:0000259" key="4">
    <source>
        <dbReference type="Pfam" id="PF18857"/>
    </source>
</evidence>
<evidence type="ECO:0008006" key="6">
    <source>
        <dbReference type="Google" id="ProtNLM"/>
    </source>
</evidence>
<feature type="domain" description="DdrB-like" evidence="3">
    <location>
        <begin position="192"/>
        <end position="328"/>
    </location>
</feature>
<feature type="region of interest" description="Disordered" evidence="2">
    <location>
        <begin position="635"/>
        <end position="661"/>
    </location>
</feature>
<organism evidence="5">
    <name type="scientific">viral metagenome</name>
    <dbReference type="NCBI Taxonomy" id="1070528"/>
    <lineage>
        <taxon>unclassified sequences</taxon>
        <taxon>metagenomes</taxon>
        <taxon>organismal metagenomes</taxon>
    </lineage>
</organism>
<keyword evidence="1" id="KW-0175">Coiled coil</keyword>
<accession>A0A6M3KHG6</accession>
<dbReference type="Pfam" id="PF18763">
    <property type="entry name" value="ddrB-ParB"/>
    <property type="match status" value="1"/>
</dbReference>
<dbReference type="InterPro" id="IPR041398">
    <property type="entry name" value="DdrB_dom"/>
</dbReference>
<sequence length="1738" mass="191716">MTAKGPESGTEAMVRGLMGVLGLGTEVMPIEELAAQPFWMQAMMAFPPTAGGAGIMLGPSSKATSAFLRGKIPWKGFSPAVEQAARTVPVEPLGVARPVAPTAEAKTAAAKAWTDLQARLAVKALPAPTIRAALPEGKPVPDLVPKAPAPAAPTLTRGVSTEPAGVAPRDILAASPVGNTVEMLNPDNPNQAFKGRLRLVELDDVQASHTDYPSLQPNADYPISAAQRRNRASVESKSQIGSISQNLAVDSLLEDVGMLQHGSPVVGLVKDRLAAIAGNGRLLALRLAREQVPKQWARYQARLRELAESLGFSSDDLARLKNPVLVREALDIPDDAGWVKLADLSNQETVMSLGTVERALADVDNITTDMLAGLRMGDETNLDQALLRADNRDFVRNFVRQLPDVERAGILTPEGNLNALGLERVKAALFAKVYPGEAGKRLTSIFFESAEPEIRTLEQGLFASLPRMALVEGLIKSGARQADMSIADDLAKVVATYAHLKRTGTTVDAYLSQIPMFERQLTPFQEKMLLWVEANGRKSKVVRETLGTYADGVVNAAPMLERQGKQELWNAAIKRTQAAKQGQLPLEGAEASAAGVEGRPAVGKAAAETSPIQPAPSGESAFDRLIREQQGGIRFPKAGPPAPAPGSPMAEMAKAHAPAPSPKLGERVEDWWWRLQRSKNYFSRSEALQRRLGKKVKGAIGAANDFISYRRAGLHAFNQGVTRVNSLIARVEREFPNVQRDDIIAYWDAKHFPEILTQHPGRALPGNVTPAIATDTLVQLRQRLGQDGYARLEGAVALLEQGPANALAREVAAGLVKPENAARMRSFYPNYFPLYYRDRGASRASVPKVVGISSNGIYALGDVGLDATVLDPLEAMAHYMIQAEIRVWRNKQTRTFVQLFKDAEVNGLLPAGTVRQERLPAVPSGQAQLIPMPELETFQGRVTFFKDGDKESWFVAPWAQKEIEVAQETFRHPVVTFIGATNRILKVGATKYNPAFLPTNMLADMFAGFIREGIIPGQSWSRIVRGLGDIEKDVGRLTYALSGGYGETISGSIRTVLSSKIRDSGGTAARSFKQVGRVIQDVVPRVQEAVEQSVRLTVWEKHMDRFYPGWRAAARRDVQAVADSYQAHVAAAKALEATVPFGIKGTLTAKWDPILPFLNAAVQGTLFPFRALRDSPGARWRLGGVLAASVPIQMYNMSRPEYFDIPDDVRWGSFVIMLPPTEKKPDGTWYPRYVAVLPRAREWSLFFGPMTYALERFWKSNPEDFAHFNLAMVPLVSPVDWFPVPSIVEELAGQIANYDFFRSRPIVSEDLENLPRSEQFDPWTSRSSQLVGRLTGTSPKRIDHALSGIFGGSSYAATSVSDWILKELMPKSHSTELEALLDGYEDLETPTERRAYMTQLQPDQRKALEAALREPEQRVPIGSGMLARVYRKKGQVGQLRRTGEAVAKRVTALDPEQTRRFGKLLQDELDIQLDEQHQNDTQVESGQKSYVWWRQQRSDAGARLEGVLQFLGTQYPKAAQAPENQAQAEEYYRVIATVADSMPDLRSRSQLLWVAYNAIQPASPQPTTIDLRRMMQDRQKFVDGLSADSKALLQEERNSRATRLEQEWMASQTALRPYWDVAASLIGTDANLEMQYQEYLRRRDEEGSHSATVYKNMRGHEALRRVVTKIDAAEDKLRRQNAQIDFLLVKWFGGVAKNREVMRAQRQLEKERLPALDYGTPLADALSLDSLDAIVTAR</sequence>
<protein>
    <recommendedName>
        <fullName evidence="6">Large polyvalent protein associated domain-containing protein</fullName>
    </recommendedName>
</protein>
<dbReference type="EMBL" id="MT142441">
    <property type="protein sequence ID" value="QJA80928.1"/>
    <property type="molecule type" value="Genomic_DNA"/>
</dbReference>
<evidence type="ECO:0000259" key="3">
    <source>
        <dbReference type="Pfam" id="PF18763"/>
    </source>
</evidence>
<feature type="coiled-coil region" evidence="1">
    <location>
        <begin position="1663"/>
        <end position="1690"/>
    </location>
</feature>
<feature type="compositionally biased region" description="Low complexity" evidence="2">
    <location>
        <begin position="587"/>
        <end position="598"/>
    </location>
</feature>
<reference evidence="5" key="1">
    <citation type="submission" date="2020-03" db="EMBL/GenBank/DDBJ databases">
        <title>The deep terrestrial virosphere.</title>
        <authorList>
            <person name="Holmfeldt K."/>
            <person name="Nilsson E."/>
            <person name="Simone D."/>
            <person name="Lopez-Fernandez M."/>
            <person name="Wu X."/>
            <person name="de Brujin I."/>
            <person name="Lundin D."/>
            <person name="Andersson A."/>
            <person name="Bertilsson S."/>
            <person name="Dopson M."/>
        </authorList>
    </citation>
    <scope>NUCLEOTIDE SEQUENCE</scope>
    <source>
        <strain evidence="5">MM415A00616</strain>
    </source>
</reference>
<evidence type="ECO:0000256" key="2">
    <source>
        <dbReference type="SAM" id="MobiDB-lite"/>
    </source>
</evidence>
<name>A0A6M3KHG6_9ZZZZ</name>
<evidence type="ECO:0000313" key="5">
    <source>
        <dbReference type="EMBL" id="QJA80928.1"/>
    </source>
</evidence>